<dbReference type="GO" id="GO:0016020">
    <property type="term" value="C:membrane"/>
    <property type="evidence" value="ECO:0007669"/>
    <property type="project" value="UniProtKB-SubCell"/>
</dbReference>
<keyword evidence="2 12" id="KW-0812">Transmembrane</keyword>
<accession>A0AAU9VU19</accession>
<evidence type="ECO:0000256" key="7">
    <source>
        <dbReference type="ARBA" id="ARBA00023136"/>
    </source>
</evidence>
<dbReference type="GO" id="GO:0038023">
    <property type="term" value="F:signaling receptor activity"/>
    <property type="evidence" value="ECO:0007669"/>
    <property type="project" value="InterPro"/>
</dbReference>
<dbReference type="GO" id="GO:0046330">
    <property type="term" value="P:positive regulation of JNK cascade"/>
    <property type="evidence" value="ECO:0007669"/>
    <property type="project" value="InterPro"/>
</dbReference>
<dbReference type="PROSITE" id="PS00652">
    <property type="entry name" value="TNFR_NGFR_1"/>
    <property type="match status" value="1"/>
</dbReference>
<gene>
    <name evidence="14" type="ORF">PMEA_00010605</name>
</gene>
<protein>
    <recommendedName>
        <fullName evidence="13">Death domain-containing protein</fullName>
    </recommendedName>
</protein>
<evidence type="ECO:0000259" key="13">
    <source>
        <dbReference type="PROSITE" id="PS50017"/>
    </source>
</evidence>
<dbReference type="GO" id="GO:0043123">
    <property type="term" value="P:positive regulation of canonical NF-kappaB signal transduction"/>
    <property type="evidence" value="ECO:0007669"/>
    <property type="project" value="InterPro"/>
</dbReference>
<dbReference type="PROSITE" id="PS50017">
    <property type="entry name" value="DEATH_DOMAIN"/>
    <property type="match status" value="1"/>
</dbReference>
<comment type="caution">
    <text evidence="14">The sequence shown here is derived from an EMBL/GenBank/DDBJ whole genome shotgun (WGS) entry which is preliminary data.</text>
</comment>
<feature type="domain" description="Death" evidence="13">
    <location>
        <begin position="46"/>
        <end position="110"/>
    </location>
</feature>
<dbReference type="PANTHER" id="PTHR12120">
    <property type="entry name" value="TNFR-CYS DOMAIN-CONTAINING PROTEIN"/>
    <property type="match status" value="1"/>
</dbReference>
<evidence type="ECO:0000313" key="14">
    <source>
        <dbReference type="EMBL" id="CAH3034344.1"/>
    </source>
</evidence>
<keyword evidence="8" id="KW-1015">Disulfide bond</keyword>
<feature type="compositionally biased region" description="Polar residues" evidence="11">
    <location>
        <begin position="350"/>
        <end position="359"/>
    </location>
</feature>
<evidence type="ECO:0000256" key="8">
    <source>
        <dbReference type="ARBA" id="ARBA00023157"/>
    </source>
</evidence>
<evidence type="ECO:0000313" key="15">
    <source>
        <dbReference type="Proteomes" id="UP001159428"/>
    </source>
</evidence>
<evidence type="ECO:0000256" key="12">
    <source>
        <dbReference type="SAM" id="Phobius"/>
    </source>
</evidence>
<dbReference type="GO" id="GO:0006915">
    <property type="term" value="P:apoptotic process"/>
    <property type="evidence" value="ECO:0007669"/>
    <property type="project" value="UniProtKB-KW"/>
</dbReference>
<dbReference type="InterPro" id="IPR000488">
    <property type="entry name" value="Death_dom"/>
</dbReference>
<evidence type="ECO:0000256" key="9">
    <source>
        <dbReference type="ARBA" id="ARBA00023170"/>
    </source>
</evidence>
<name>A0AAU9VU19_9CNID</name>
<evidence type="ECO:0000256" key="11">
    <source>
        <dbReference type="SAM" id="MobiDB-lite"/>
    </source>
</evidence>
<dbReference type="EMBL" id="CALNXJ010000002">
    <property type="protein sequence ID" value="CAH3034344.1"/>
    <property type="molecule type" value="Genomic_DNA"/>
</dbReference>
<dbReference type="Proteomes" id="UP001159428">
    <property type="component" value="Unassembled WGS sequence"/>
</dbReference>
<dbReference type="PANTHER" id="PTHR12120:SF10">
    <property type="entry name" value="TNFR-CYS DOMAIN-CONTAINING PROTEIN"/>
    <property type="match status" value="1"/>
</dbReference>
<sequence length="563" mass="63908">MNDSPNIELIPTDCDVSEMFTLRNGNELMLHKIQDMLDPNPPLKKNWRQVGHHLNVTEGDLDLLELQYKSNGSPTESLIETLKNFTPEPSMKKFVEALISCERSDVAKYICNWPWEKRNCTELENHEQPDTLILLLILWSRSVSGRPARCSLAQNFLRYFPDAPEAQMECKACPKCPAGMGLTPLCGSKISNYTIIKCEPCRENVTFSETHSIESCRPCHDCGLRNIIQQCTLYQNRRCGNKCPERHFLGDNGFCHECYFCCSNIPESSRLKKCKDIGMSRDWQCLKSQTNGLCKEIREKNAENATSTTHDVTTPTSSADLAVFDFNLNLTGMVSSEEDTRKPVFKSEKNNSLPATTKTGTDKRSTKEEGETVTSTFIALIAIGTAIILFIFFLVQSFTTALNVRIQTLYSGLLKCFLILFCLSNVLEGNDNQEPLISELRQDQPKTDLIPADCKVSEMPQLHNHENQILLHYVQRMLDPLEKQTKKNWRSVGQTLNVSEEDLDLIDTDYRAGRSPTVSLIGKLSTFLTVPSMRSFVEALVTCKRYDVATHICNWPWELRTIQ</sequence>
<dbReference type="AlphaFoldDB" id="A0AAU9VU19"/>
<keyword evidence="7 12" id="KW-0472">Membrane</keyword>
<proteinExistence type="predicted"/>
<dbReference type="CDD" id="cd00185">
    <property type="entry name" value="TNFRSF"/>
    <property type="match status" value="1"/>
</dbReference>
<reference evidence="14 15" key="1">
    <citation type="submission" date="2022-05" db="EMBL/GenBank/DDBJ databases">
        <authorList>
            <consortium name="Genoscope - CEA"/>
            <person name="William W."/>
        </authorList>
    </citation>
    <scope>NUCLEOTIDE SEQUENCE [LARGE SCALE GENOMIC DNA]</scope>
</reference>
<comment type="subcellular location">
    <subcellularLocation>
        <location evidence="1">Membrane</location>
        <topology evidence="1">Single-pass membrane protein</topology>
    </subcellularLocation>
</comment>
<dbReference type="InterPro" id="IPR047526">
    <property type="entry name" value="TNR19/27/EDAR"/>
</dbReference>
<dbReference type="SUPFAM" id="SSF47986">
    <property type="entry name" value="DEATH domain"/>
    <property type="match status" value="2"/>
</dbReference>
<keyword evidence="4" id="KW-0732">Signal</keyword>
<keyword evidence="6 12" id="KW-1133">Transmembrane helix</keyword>
<dbReference type="InterPro" id="IPR001368">
    <property type="entry name" value="TNFR/NGFR_Cys_rich_reg"/>
</dbReference>
<feature type="transmembrane region" description="Helical" evidence="12">
    <location>
        <begin position="373"/>
        <end position="395"/>
    </location>
</feature>
<dbReference type="CDD" id="cd01670">
    <property type="entry name" value="Death"/>
    <property type="match status" value="2"/>
</dbReference>
<dbReference type="Gene3D" id="2.10.50.10">
    <property type="entry name" value="Tumor Necrosis Factor Receptor, subunit A, domain 2"/>
    <property type="match status" value="1"/>
</dbReference>
<evidence type="ECO:0000256" key="4">
    <source>
        <dbReference type="ARBA" id="ARBA00022729"/>
    </source>
</evidence>
<evidence type="ECO:0000256" key="5">
    <source>
        <dbReference type="ARBA" id="ARBA00022737"/>
    </source>
</evidence>
<dbReference type="Gene3D" id="1.10.533.10">
    <property type="entry name" value="Death Domain, Fas"/>
    <property type="match status" value="2"/>
</dbReference>
<evidence type="ECO:0000256" key="2">
    <source>
        <dbReference type="ARBA" id="ARBA00022692"/>
    </source>
</evidence>
<keyword evidence="9" id="KW-0675">Receptor</keyword>
<keyword evidence="15" id="KW-1185">Reference proteome</keyword>
<evidence type="ECO:0000256" key="6">
    <source>
        <dbReference type="ARBA" id="ARBA00022989"/>
    </source>
</evidence>
<feature type="compositionally biased region" description="Basic and acidic residues" evidence="11">
    <location>
        <begin position="339"/>
        <end position="349"/>
    </location>
</feature>
<evidence type="ECO:0000256" key="1">
    <source>
        <dbReference type="ARBA" id="ARBA00004167"/>
    </source>
</evidence>
<dbReference type="InterPro" id="IPR011029">
    <property type="entry name" value="DEATH-like_dom_sf"/>
</dbReference>
<keyword evidence="3" id="KW-0053">Apoptosis</keyword>
<dbReference type="GO" id="GO:0007165">
    <property type="term" value="P:signal transduction"/>
    <property type="evidence" value="ECO:0007669"/>
    <property type="project" value="InterPro"/>
</dbReference>
<evidence type="ECO:0000256" key="10">
    <source>
        <dbReference type="ARBA" id="ARBA00023180"/>
    </source>
</evidence>
<evidence type="ECO:0000256" key="3">
    <source>
        <dbReference type="ARBA" id="ARBA00022703"/>
    </source>
</evidence>
<organism evidence="14 15">
    <name type="scientific">Pocillopora meandrina</name>
    <dbReference type="NCBI Taxonomy" id="46732"/>
    <lineage>
        <taxon>Eukaryota</taxon>
        <taxon>Metazoa</taxon>
        <taxon>Cnidaria</taxon>
        <taxon>Anthozoa</taxon>
        <taxon>Hexacorallia</taxon>
        <taxon>Scleractinia</taxon>
        <taxon>Astrocoeniina</taxon>
        <taxon>Pocilloporidae</taxon>
        <taxon>Pocillopora</taxon>
    </lineage>
</organism>
<keyword evidence="10" id="KW-0325">Glycoprotein</keyword>
<keyword evidence="5" id="KW-0677">Repeat</keyword>
<feature type="region of interest" description="Disordered" evidence="11">
    <location>
        <begin position="339"/>
        <end position="368"/>
    </location>
</feature>
<dbReference type="Pfam" id="PF00531">
    <property type="entry name" value="Death"/>
    <property type="match status" value="1"/>
</dbReference>